<feature type="signal peptide" evidence="2">
    <location>
        <begin position="1"/>
        <end position="29"/>
    </location>
</feature>
<feature type="chain" id="PRO_5040997182" evidence="2">
    <location>
        <begin position="30"/>
        <end position="143"/>
    </location>
</feature>
<comment type="caution">
    <text evidence="3">The sequence shown here is derived from an EMBL/GenBank/DDBJ whole genome shotgun (WGS) entry which is preliminary data.</text>
</comment>
<dbReference type="AlphaFoldDB" id="A0A9X3CRV8"/>
<dbReference type="RefSeq" id="WP_265677114.1">
    <property type="nucleotide sequence ID" value="NZ_JAKRRY010000041.1"/>
</dbReference>
<evidence type="ECO:0000256" key="2">
    <source>
        <dbReference type="SAM" id="SignalP"/>
    </source>
</evidence>
<dbReference type="PROSITE" id="PS51257">
    <property type="entry name" value="PROKAR_LIPOPROTEIN"/>
    <property type="match status" value="1"/>
</dbReference>
<evidence type="ECO:0000256" key="1">
    <source>
        <dbReference type="SAM" id="MobiDB-lite"/>
    </source>
</evidence>
<feature type="compositionally biased region" description="Basic and acidic residues" evidence="1">
    <location>
        <begin position="98"/>
        <end position="107"/>
    </location>
</feature>
<keyword evidence="4" id="KW-1185">Reference proteome</keyword>
<organism evidence="3 4">
    <name type="scientific">Vibrio qingdaonensis</name>
    <dbReference type="NCBI Taxonomy" id="2829491"/>
    <lineage>
        <taxon>Bacteria</taxon>
        <taxon>Pseudomonadati</taxon>
        <taxon>Pseudomonadota</taxon>
        <taxon>Gammaproteobacteria</taxon>
        <taxon>Vibrionales</taxon>
        <taxon>Vibrionaceae</taxon>
        <taxon>Vibrio</taxon>
    </lineage>
</organism>
<feature type="region of interest" description="Disordered" evidence="1">
    <location>
        <begin position="76"/>
        <end position="107"/>
    </location>
</feature>
<name>A0A9X3CRV8_9VIBR</name>
<evidence type="ECO:0000313" key="3">
    <source>
        <dbReference type="EMBL" id="MCW8348587.1"/>
    </source>
</evidence>
<protein>
    <submittedName>
        <fullName evidence="3">Glycine zipper family protein</fullName>
    </submittedName>
</protein>
<accession>A0A9X3CRV8</accession>
<proteinExistence type="predicted"/>
<dbReference type="EMBL" id="JAKRRY010000041">
    <property type="protein sequence ID" value="MCW8348587.1"/>
    <property type="molecule type" value="Genomic_DNA"/>
</dbReference>
<reference evidence="3" key="1">
    <citation type="submission" date="2022-02" db="EMBL/GenBank/DDBJ databases">
        <title>Vibrio sp. nov, a new bacterium isolated from seawater.</title>
        <authorList>
            <person name="Yuan Y."/>
        </authorList>
    </citation>
    <scope>NUCLEOTIDE SEQUENCE</scope>
    <source>
        <strain evidence="3">ZSDZ65</strain>
    </source>
</reference>
<evidence type="ECO:0000313" key="4">
    <source>
        <dbReference type="Proteomes" id="UP001155587"/>
    </source>
</evidence>
<sequence>MTLTIKHTKAAMVTATLMVLAGCSSPAFDSDNENAARNRGAAGGVLLGATMGALTGDAGLAAKGAVAGGVAGGVAGSMKDLDDSRSSSDTQVLADGVSQDHRSDAEKRVAELEAEIRIKELEAQLAEAESNKTESKDHADTQS</sequence>
<dbReference type="Proteomes" id="UP001155587">
    <property type="component" value="Unassembled WGS sequence"/>
</dbReference>
<gene>
    <name evidence="3" type="ORF">MD535_21605</name>
</gene>
<keyword evidence="2" id="KW-0732">Signal</keyword>